<name>A0A0F9Q7G2_9ZZZZ</name>
<organism evidence="1">
    <name type="scientific">marine sediment metagenome</name>
    <dbReference type="NCBI Taxonomy" id="412755"/>
    <lineage>
        <taxon>unclassified sequences</taxon>
        <taxon>metagenomes</taxon>
        <taxon>ecological metagenomes</taxon>
    </lineage>
</organism>
<sequence length="69" mass="7953">MKGLLYFAPQLAFALGFSLHFAPWRGHVHLDLHLPLGILIIGTWEHTEDDLVPIEHVSRRSSRRTGIRR</sequence>
<comment type="caution">
    <text evidence="1">The sequence shown here is derived from an EMBL/GenBank/DDBJ whole genome shotgun (WGS) entry which is preliminary data.</text>
</comment>
<reference evidence="1" key="1">
    <citation type="journal article" date="2015" name="Nature">
        <title>Complex archaea that bridge the gap between prokaryotes and eukaryotes.</title>
        <authorList>
            <person name="Spang A."/>
            <person name="Saw J.H."/>
            <person name="Jorgensen S.L."/>
            <person name="Zaremba-Niedzwiedzka K."/>
            <person name="Martijn J."/>
            <person name="Lind A.E."/>
            <person name="van Eijk R."/>
            <person name="Schleper C."/>
            <person name="Guy L."/>
            <person name="Ettema T.J."/>
        </authorList>
    </citation>
    <scope>NUCLEOTIDE SEQUENCE</scope>
</reference>
<dbReference type="AlphaFoldDB" id="A0A0F9Q7G2"/>
<proteinExistence type="predicted"/>
<gene>
    <name evidence="1" type="ORF">LCGC14_1049190</name>
</gene>
<protein>
    <submittedName>
        <fullName evidence="1">Uncharacterized protein</fullName>
    </submittedName>
</protein>
<accession>A0A0F9Q7G2</accession>
<evidence type="ECO:0000313" key="1">
    <source>
        <dbReference type="EMBL" id="KKN09191.1"/>
    </source>
</evidence>
<dbReference type="EMBL" id="LAZR01004375">
    <property type="protein sequence ID" value="KKN09191.1"/>
    <property type="molecule type" value="Genomic_DNA"/>
</dbReference>